<feature type="domain" description="HNH nuclease" evidence="1">
    <location>
        <begin position="220"/>
        <end position="270"/>
    </location>
</feature>
<gene>
    <name evidence="2" type="ORF">Selli2_02610</name>
</gene>
<protein>
    <recommendedName>
        <fullName evidence="1">HNH nuclease domain-containing protein</fullName>
    </recommendedName>
</protein>
<evidence type="ECO:0000259" key="1">
    <source>
        <dbReference type="SMART" id="SM00507"/>
    </source>
</evidence>
<reference evidence="2" key="3">
    <citation type="journal article" date="2023" name="Int. J. Syst. Evol. Microbiol.">
        <title>Sellimonas catena sp. nov., isolated from human faeces.</title>
        <authorList>
            <person name="Hisatomi A."/>
            <person name="Ohkuma M."/>
            <person name="Sakamoto M."/>
        </authorList>
    </citation>
    <scope>NUCLEOTIDE SEQUENCE</scope>
    <source>
        <strain evidence="2">18CBH55</strain>
    </source>
</reference>
<dbReference type="EMBL" id="BSCH01000002">
    <property type="protein sequence ID" value="GLG88835.1"/>
    <property type="molecule type" value="Genomic_DNA"/>
</dbReference>
<dbReference type="Gene3D" id="1.10.30.50">
    <property type="match status" value="1"/>
</dbReference>
<reference evidence="2" key="1">
    <citation type="submission" date="2022-11" db="EMBL/GenBank/DDBJ databases">
        <title>Draft genome sequence of Sellimonas catena strain 18CBH55.</title>
        <authorList>
            <person name="Hisatomi A."/>
            <person name="Ohkuma M."/>
            <person name="Sakamoto M."/>
        </authorList>
    </citation>
    <scope>NUCLEOTIDE SEQUENCE</scope>
    <source>
        <strain evidence="2">18CBH55</strain>
    </source>
</reference>
<organism evidence="2 3">
    <name type="scientific">Sellimonas catena</name>
    <dbReference type="NCBI Taxonomy" id="2994035"/>
    <lineage>
        <taxon>Bacteria</taxon>
        <taxon>Bacillati</taxon>
        <taxon>Bacillota</taxon>
        <taxon>Clostridia</taxon>
        <taxon>Lachnospirales</taxon>
        <taxon>Lachnospiraceae</taxon>
        <taxon>Sellimonas</taxon>
    </lineage>
</organism>
<dbReference type="AlphaFoldDB" id="A0A9W6FEI8"/>
<evidence type="ECO:0000313" key="3">
    <source>
        <dbReference type="Proteomes" id="UP001145094"/>
    </source>
</evidence>
<dbReference type="InterPro" id="IPR003615">
    <property type="entry name" value="HNH_nuc"/>
</dbReference>
<dbReference type="CDD" id="cd00085">
    <property type="entry name" value="HNHc"/>
    <property type="match status" value="1"/>
</dbReference>
<evidence type="ECO:0000313" key="2">
    <source>
        <dbReference type="EMBL" id="GLG88835.1"/>
    </source>
</evidence>
<dbReference type="SMART" id="SM00507">
    <property type="entry name" value="HNHc"/>
    <property type="match status" value="1"/>
</dbReference>
<name>A0A9W6FEI8_9FIRM</name>
<reference evidence="2" key="2">
    <citation type="submission" date="2022-11" db="EMBL/GenBank/DDBJ databases">
        <title>Draft genome sequence of Sellimonas catena strain 18CBH55.</title>
        <authorList>
            <person name="Atsushi H."/>
            <person name="Moriya O."/>
            <person name="Mitsuo S."/>
        </authorList>
    </citation>
    <scope>NUCLEOTIDE SEQUENCE</scope>
    <source>
        <strain evidence="2">18CBH55</strain>
    </source>
</reference>
<sequence length="335" mass="39864">MAGFDLKEGRYEVRNASDDELWSAFACVFSSKSRNDSSYKYGFLKAIIDNLYNVDKDLKLTFDQLFSKFGEIYWNLILKHGLRQKAATNDNRETYLEQVLHAAVNKYRIIEPIPYESLTAEMMLDISHQVKIKCKKYVVGALFEDTNRLFYSFSKKEEWLQINPVMYEFICKHKVVIEKLNYYEWARFLERVNEEAVATKLLDKIDESAKRNNLSAYRQILYEEFESKNCFYCGRPLQPGKIDVDHFIPWSFIKDDNLWNLVLSCPTCNRRKNDRLPDGRFLTDIIDRNQHILIEFHRPEMQNYQSRMISYVYNWAKINGYDRTWQPDTKAVLAK</sequence>
<dbReference type="Pfam" id="PF13395">
    <property type="entry name" value="HNH_4"/>
    <property type="match status" value="1"/>
</dbReference>
<dbReference type="Proteomes" id="UP001145094">
    <property type="component" value="Unassembled WGS sequence"/>
</dbReference>
<dbReference type="RefSeq" id="WP_281844271.1">
    <property type="nucleotide sequence ID" value="NZ_BSCH01000002.1"/>
</dbReference>
<comment type="caution">
    <text evidence="2">The sequence shown here is derived from an EMBL/GenBank/DDBJ whole genome shotgun (WGS) entry which is preliminary data.</text>
</comment>
<accession>A0A9W6FEI8</accession>
<proteinExistence type="predicted"/>